<organism evidence="4 5">
    <name type="scientific">Neogobius melanostomus</name>
    <name type="common">round goby</name>
    <dbReference type="NCBI Taxonomy" id="47308"/>
    <lineage>
        <taxon>Eukaryota</taxon>
        <taxon>Metazoa</taxon>
        <taxon>Chordata</taxon>
        <taxon>Craniata</taxon>
        <taxon>Vertebrata</taxon>
        <taxon>Euteleostomi</taxon>
        <taxon>Actinopterygii</taxon>
        <taxon>Neopterygii</taxon>
        <taxon>Teleostei</taxon>
        <taxon>Neoteleostei</taxon>
        <taxon>Acanthomorphata</taxon>
        <taxon>Gobiaria</taxon>
        <taxon>Gobiiformes</taxon>
        <taxon>Gobioidei</taxon>
        <taxon>Gobiidae</taxon>
        <taxon>Benthophilinae</taxon>
        <taxon>Neogobiini</taxon>
        <taxon>Neogobius</taxon>
    </lineage>
</organism>
<accession>A0A8C6V5I7</accession>
<dbReference type="SUPFAM" id="SSF52047">
    <property type="entry name" value="RNI-like"/>
    <property type="match status" value="1"/>
</dbReference>
<dbReference type="GO" id="GO:0007018">
    <property type="term" value="P:microtubule-based movement"/>
    <property type="evidence" value="ECO:0007669"/>
    <property type="project" value="TreeGrafter"/>
</dbReference>
<evidence type="ECO:0000256" key="2">
    <source>
        <dbReference type="ARBA" id="ARBA00022490"/>
    </source>
</evidence>
<dbReference type="Ensembl" id="ENSNMLT00000049228.1">
    <property type="protein sequence ID" value="ENSNMLP00000044349.1"/>
    <property type="gene ID" value="ENSNMLG00000026841.1"/>
</dbReference>
<dbReference type="InterPro" id="IPR052410">
    <property type="entry name" value="DRC5"/>
</dbReference>
<dbReference type="Proteomes" id="UP000694523">
    <property type="component" value="Unplaced"/>
</dbReference>
<evidence type="ECO:0000313" key="5">
    <source>
        <dbReference type="Proteomes" id="UP000694523"/>
    </source>
</evidence>
<evidence type="ECO:0000256" key="1">
    <source>
        <dbReference type="ARBA" id="ARBA00004245"/>
    </source>
</evidence>
<dbReference type="InterPro" id="IPR032675">
    <property type="entry name" value="LRR_dom_sf"/>
</dbReference>
<proteinExistence type="predicted"/>
<keyword evidence="3" id="KW-0206">Cytoskeleton</keyword>
<dbReference type="Pfam" id="PF13516">
    <property type="entry name" value="LRR_6"/>
    <property type="match status" value="5"/>
</dbReference>
<comment type="subcellular location">
    <subcellularLocation>
        <location evidence="1">Cytoplasm</location>
        <location evidence="1">Cytoskeleton</location>
    </subcellularLocation>
</comment>
<dbReference type="PANTHER" id="PTHR24107:SF27">
    <property type="entry name" value="DYNEIN REGULATORY COMPLEX SUBUNIT 5"/>
    <property type="match status" value="1"/>
</dbReference>
<dbReference type="SMART" id="SM00368">
    <property type="entry name" value="LRR_RI"/>
    <property type="match status" value="5"/>
</dbReference>
<dbReference type="GO" id="GO:0005856">
    <property type="term" value="C:cytoskeleton"/>
    <property type="evidence" value="ECO:0007669"/>
    <property type="project" value="UniProtKB-SubCell"/>
</dbReference>
<name>A0A8C6V5I7_9GOBI</name>
<protein>
    <submittedName>
        <fullName evidence="4">T-complex-associated-testis-expressed 1</fullName>
    </submittedName>
</protein>
<evidence type="ECO:0000256" key="3">
    <source>
        <dbReference type="ARBA" id="ARBA00023212"/>
    </source>
</evidence>
<evidence type="ECO:0000313" key="4">
    <source>
        <dbReference type="Ensembl" id="ENSNMLP00000044349.1"/>
    </source>
</evidence>
<sequence>MRRIIAEDPDWSLAQVPYLSKLCLQTIMKNIGALPIYDQLSPTEQMFLQEKLPLTAPLTVTANLIPDGVYWQRRCNELWDLCDVLDYGKSWKRMFFERYLEGLIELFIPGASEPRSVLAMVPLCKNYVQRLNITQLLPPIKEAPREEEEERFDLNSPEDDDRPTLDRFNFSILLEKLVRLEEVHLKYTVKQCGMNFERGMFEMTRKDCETLAQALKSCKTLKVLHLYLSVVNDGQCRLLVKNLLDHPSLTELDFSFNVISDRGARAISKLLSRSKLQILNLYGNNIGDHGAKAIAHALSTNSTLEHLSLGGNCVGDEGGQYLANALLKNTCLKTLDLRGNDVAEQTARAVSNLLIHNSTLTHIRLVNTKLGVEGGKALREAMSQNTSVTELDVTLTGMEEKDVDLINEMLWANEERPRLRQQQGDSVE</sequence>
<reference evidence="4" key="1">
    <citation type="submission" date="2025-08" db="UniProtKB">
        <authorList>
            <consortium name="Ensembl"/>
        </authorList>
    </citation>
    <scope>IDENTIFICATION</scope>
</reference>
<reference evidence="4" key="2">
    <citation type="submission" date="2025-09" db="UniProtKB">
        <authorList>
            <consortium name="Ensembl"/>
        </authorList>
    </citation>
    <scope>IDENTIFICATION</scope>
</reference>
<keyword evidence="5" id="KW-1185">Reference proteome</keyword>
<dbReference type="Gene3D" id="3.80.10.10">
    <property type="entry name" value="Ribonuclease Inhibitor"/>
    <property type="match status" value="2"/>
</dbReference>
<dbReference type="PANTHER" id="PTHR24107">
    <property type="entry name" value="YNEIN REGULATORY COMPLEX SUBUNIT 5"/>
    <property type="match status" value="1"/>
</dbReference>
<dbReference type="InterPro" id="IPR001611">
    <property type="entry name" value="Leu-rich_rpt"/>
</dbReference>
<keyword evidence="2" id="KW-0963">Cytoplasm</keyword>
<dbReference type="AlphaFoldDB" id="A0A8C6V5I7"/>